<sequence>MSDKDKEIAGLIFDAIKAGYKITFEHNDIGAVKNGTHMHIAFVDELVNESGINPFDYINQELIKGEK</sequence>
<name>A0A6J5KQ49_9CAUD</name>
<evidence type="ECO:0000313" key="1">
    <source>
        <dbReference type="EMBL" id="CAB4124011.1"/>
    </source>
</evidence>
<proteinExistence type="predicted"/>
<dbReference type="EMBL" id="LR796175">
    <property type="protein sequence ID" value="CAB4124011.1"/>
    <property type="molecule type" value="Genomic_DNA"/>
</dbReference>
<accession>A0A6J5KQ49</accession>
<protein>
    <submittedName>
        <fullName evidence="1">Uncharacterized protein</fullName>
    </submittedName>
</protein>
<organism evidence="1">
    <name type="scientific">uncultured Caudovirales phage</name>
    <dbReference type="NCBI Taxonomy" id="2100421"/>
    <lineage>
        <taxon>Viruses</taxon>
        <taxon>Duplodnaviria</taxon>
        <taxon>Heunggongvirae</taxon>
        <taxon>Uroviricota</taxon>
        <taxon>Caudoviricetes</taxon>
        <taxon>Peduoviridae</taxon>
        <taxon>Maltschvirus</taxon>
        <taxon>Maltschvirus maltsch</taxon>
    </lineage>
</organism>
<reference evidence="1" key="1">
    <citation type="submission" date="2020-04" db="EMBL/GenBank/DDBJ databases">
        <authorList>
            <person name="Chiriac C."/>
            <person name="Salcher M."/>
            <person name="Ghai R."/>
            <person name="Kavagutti S V."/>
        </authorList>
    </citation>
    <scope>NUCLEOTIDE SEQUENCE</scope>
</reference>
<gene>
    <name evidence="1" type="ORF">UFOVP45_97</name>
</gene>